<organism evidence="1">
    <name type="scientific">termite gut metagenome</name>
    <dbReference type="NCBI Taxonomy" id="433724"/>
    <lineage>
        <taxon>unclassified sequences</taxon>
        <taxon>metagenomes</taxon>
        <taxon>organismal metagenomes</taxon>
    </lineage>
</organism>
<name>A0A5J4PFK8_9ZZZZ</name>
<reference evidence="1" key="1">
    <citation type="submission" date="2019-03" db="EMBL/GenBank/DDBJ databases">
        <title>Single cell metagenomics reveals metabolic interactions within the superorganism composed of flagellate Streblomastix strix and complex community of Bacteroidetes bacteria on its surface.</title>
        <authorList>
            <person name="Treitli S.C."/>
            <person name="Kolisko M."/>
            <person name="Husnik F."/>
            <person name="Keeling P."/>
            <person name="Hampl V."/>
        </authorList>
    </citation>
    <scope>NUCLEOTIDE SEQUENCE</scope>
    <source>
        <strain evidence="1">STM</strain>
    </source>
</reference>
<proteinExistence type="predicted"/>
<comment type="caution">
    <text evidence="1">The sequence shown here is derived from an EMBL/GenBank/DDBJ whole genome shotgun (WGS) entry which is preliminary data.</text>
</comment>
<dbReference type="EMBL" id="SNRY01009024">
    <property type="protein sequence ID" value="KAA6307640.1"/>
    <property type="molecule type" value="Genomic_DNA"/>
</dbReference>
<dbReference type="AlphaFoldDB" id="A0A5J4PFK8"/>
<feature type="non-terminal residue" evidence="1">
    <location>
        <position position="1"/>
    </location>
</feature>
<evidence type="ECO:0000313" key="1">
    <source>
        <dbReference type="EMBL" id="KAA6307640.1"/>
    </source>
</evidence>
<protein>
    <submittedName>
        <fullName evidence="1">Uncharacterized protein</fullName>
    </submittedName>
</protein>
<sequence>VLTGQGSRFGNHGFSIEEDVGRAEALFSITAPAVRENRVGGIGFQPSKDKAPDWKAGDTLVLNFRVYAFKSPAVKDLLRRFSEVRKDLNPAEERREVLPFSEVWKILHRVYQQDRWDESLNMYCLSKPGSTALWNSIWQLGWCGGGQSTLPLMMQGDDDTRQRVLKNMEVIFSKTQAPSGLFYAIGNGIEFGGFGFNETFKYNETFVRSQGDWLYMAQRQFQEIESKGGTVPQAWMSGLRKQADAFVRLWDKYGQ</sequence>
<feature type="non-terminal residue" evidence="1">
    <location>
        <position position="255"/>
    </location>
</feature>
<accession>A0A5J4PFK8</accession>
<gene>
    <name evidence="1" type="ORF">EZS27_040688</name>
</gene>